<reference evidence="1 2" key="1">
    <citation type="submission" date="2019-03" db="EMBL/GenBank/DDBJ databases">
        <title>Single cell metagenomics reveals metabolic interactions within the superorganism composed of flagellate Streblomastix strix and complex community of Bacteroidetes bacteria on its surface.</title>
        <authorList>
            <person name="Treitli S.C."/>
            <person name="Kolisko M."/>
            <person name="Husnik F."/>
            <person name="Keeling P."/>
            <person name="Hampl V."/>
        </authorList>
    </citation>
    <scope>NUCLEOTIDE SEQUENCE [LARGE SCALE GENOMIC DNA]</scope>
    <source>
        <strain evidence="1">ST1C</strain>
    </source>
</reference>
<evidence type="ECO:0000313" key="2">
    <source>
        <dbReference type="Proteomes" id="UP000324800"/>
    </source>
</evidence>
<protein>
    <submittedName>
        <fullName evidence="1">Uncharacterized protein</fullName>
    </submittedName>
</protein>
<feature type="non-terminal residue" evidence="1">
    <location>
        <position position="1"/>
    </location>
</feature>
<dbReference type="EMBL" id="SNRW01033028">
    <property type="protein sequence ID" value="KAA6356401.1"/>
    <property type="molecule type" value="Genomic_DNA"/>
</dbReference>
<name>A0A5J4TFK8_9EUKA</name>
<gene>
    <name evidence="1" type="ORF">EZS28_048071</name>
</gene>
<accession>A0A5J4TFK8</accession>
<organism evidence="1 2">
    <name type="scientific">Streblomastix strix</name>
    <dbReference type="NCBI Taxonomy" id="222440"/>
    <lineage>
        <taxon>Eukaryota</taxon>
        <taxon>Metamonada</taxon>
        <taxon>Preaxostyla</taxon>
        <taxon>Oxymonadida</taxon>
        <taxon>Streblomastigidae</taxon>
        <taxon>Streblomastix</taxon>
    </lineage>
</organism>
<sequence length="130" mass="14545">ANPTIMSTTFITITAPQKNRNAIFGHPPMGPARKILCMAEKEQQSSSSQEQGPSAYDEDRKALLVLAFMPKPEIEAFLADQGFVPPTFDKDDHQFHREAGYTQIIHAEQVNGVRGPYLEISSDEQHIFET</sequence>
<dbReference type="Proteomes" id="UP000324800">
    <property type="component" value="Unassembled WGS sequence"/>
</dbReference>
<evidence type="ECO:0000313" key="1">
    <source>
        <dbReference type="EMBL" id="KAA6356401.1"/>
    </source>
</evidence>
<dbReference type="AlphaFoldDB" id="A0A5J4TFK8"/>
<comment type="caution">
    <text evidence="1">The sequence shown here is derived from an EMBL/GenBank/DDBJ whole genome shotgun (WGS) entry which is preliminary data.</text>
</comment>
<proteinExistence type="predicted"/>